<keyword evidence="2" id="KW-1185">Reference proteome</keyword>
<accession>A0A9P6IFU0</accession>
<organism evidence="1 2">
    <name type="scientific">Modicella reniformis</name>
    <dbReference type="NCBI Taxonomy" id="1440133"/>
    <lineage>
        <taxon>Eukaryota</taxon>
        <taxon>Fungi</taxon>
        <taxon>Fungi incertae sedis</taxon>
        <taxon>Mucoromycota</taxon>
        <taxon>Mortierellomycotina</taxon>
        <taxon>Mortierellomycetes</taxon>
        <taxon>Mortierellales</taxon>
        <taxon>Mortierellaceae</taxon>
        <taxon>Modicella</taxon>
    </lineage>
</organism>
<protein>
    <submittedName>
        <fullName evidence="1">Uncharacterized protein</fullName>
    </submittedName>
</protein>
<feature type="non-terminal residue" evidence="1">
    <location>
        <position position="191"/>
    </location>
</feature>
<dbReference type="Proteomes" id="UP000749646">
    <property type="component" value="Unassembled WGS sequence"/>
</dbReference>
<evidence type="ECO:0000313" key="2">
    <source>
        <dbReference type="Proteomes" id="UP000749646"/>
    </source>
</evidence>
<dbReference type="EMBL" id="JAAAHW010012221">
    <property type="protein sequence ID" value="KAF9915266.1"/>
    <property type="molecule type" value="Genomic_DNA"/>
</dbReference>
<evidence type="ECO:0000313" key="1">
    <source>
        <dbReference type="EMBL" id="KAF9915266.1"/>
    </source>
</evidence>
<proteinExistence type="predicted"/>
<reference evidence="1" key="1">
    <citation type="journal article" date="2020" name="Fungal Divers.">
        <title>Resolving the Mortierellaceae phylogeny through synthesis of multi-gene phylogenetics and phylogenomics.</title>
        <authorList>
            <person name="Vandepol N."/>
            <person name="Liber J."/>
            <person name="Desiro A."/>
            <person name="Na H."/>
            <person name="Kennedy M."/>
            <person name="Barry K."/>
            <person name="Grigoriev I.V."/>
            <person name="Miller A.N."/>
            <person name="O'Donnell K."/>
            <person name="Stajich J.E."/>
            <person name="Bonito G."/>
        </authorList>
    </citation>
    <scope>NUCLEOTIDE SEQUENCE</scope>
    <source>
        <strain evidence="1">MES-2147</strain>
    </source>
</reference>
<comment type="caution">
    <text evidence="1">The sequence shown here is derived from an EMBL/GenBank/DDBJ whole genome shotgun (WGS) entry which is preliminary data.</text>
</comment>
<name>A0A9P6IFU0_9FUNG</name>
<sequence>MSRISSSQTTHGADALRSYLVRWFTYLRQKKQAAISSMPNPGPPPEIPEPPDVHNRYALSNMVRTDGLQIHMIAFDTWKRRQGRNARNPIKDITKTFPDPDSIHRSFQGAHKDAVVVGIDPGEVISSSFCAIDPRDPERVSNLLVKRSALYTPVLAHRHALQELKYHDGDSGIAAIESTLKGSEYESAKEF</sequence>
<dbReference type="AlphaFoldDB" id="A0A9P6IFU0"/>
<dbReference type="OrthoDB" id="2449598at2759"/>
<gene>
    <name evidence="1" type="ORF">BGZ65_000818</name>
</gene>